<dbReference type="InterPro" id="IPR019467">
    <property type="entry name" value="Hat1_N"/>
</dbReference>
<dbReference type="GO" id="GO:0031509">
    <property type="term" value="P:subtelomeric heterochromatin formation"/>
    <property type="evidence" value="ECO:0007669"/>
    <property type="project" value="EnsemblFungi"/>
</dbReference>
<dbReference type="InterPro" id="IPR013523">
    <property type="entry name" value="Hist_AcTrfase_HAT1_C"/>
</dbReference>
<comment type="similarity">
    <text evidence="3 14">Belongs to the HAT1 family.</text>
</comment>
<dbReference type="GO" id="GO:0005634">
    <property type="term" value="C:nucleus"/>
    <property type="evidence" value="ECO:0007669"/>
    <property type="project" value="UniProtKB-SubCell"/>
</dbReference>
<keyword evidence="22" id="KW-1185">Reference proteome</keyword>
<dbReference type="Proteomes" id="UP000000267">
    <property type="component" value="Unassembled WGS sequence"/>
</dbReference>
<evidence type="ECO:0000256" key="7">
    <source>
        <dbReference type="ARBA" id="ARBA00022679"/>
    </source>
</evidence>
<evidence type="ECO:0000259" key="20">
    <source>
        <dbReference type="Pfam" id="PF10394"/>
    </source>
</evidence>
<keyword evidence="11 14" id="KW-0539">Nucleus</keyword>
<evidence type="ECO:0000256" key="11">
    <source>
        <dbReference type="ARBA" id="ARBA00023242"/>
    </source>
</evidence>
<dbReference type="SUPFAM" id="SSF55729">
    <property type="entry name" value="Acyl-CoA N-acyltransferases (Nat)"/>
    <property type="match status" value="1"/>
</dbReference>
<comment type="subunit">
    <text evidence="14">Component of the HAT-B complex composed of at least HAT1 and HAT2. The HAT-B complex binds to histone H4 tail.</text>
</comment>
<dbReference type="Gene3D" id="3.40.630.30">
    <property type="match status" value="1"/>
</dbReference>
<sequence>MSISDFKPELWTTSSNNALKISLVGENAVQFSPTFTYPIFGDSEQIFGYQDLVIHLVFDSVTFKPFMNVKYSKKIDNEADDIQGKLLKFLPKDDIIVKDEEKWVDAFEEEQKSYKFLNDEFKIGEYSIGDDEFVVYKAGIKDKFINKFHQRIQIFSLLLIEAASYIDDSDPNWELVLSFNKKTKQCVGFVTVYKYWKYEGFKEFDNDDNSHYRGKISQFLVFPPYQGKGHGSNLYQSIYNTWKNDSSITELVVEDPNEDFDDLRDRTDLEMLQKELFFNSVPNSGLVEEAWIKKQMKKYKIEARQFHRLIEMIMLHKNYNNFNIQVKKRLFLKNYDALIEMEESERNDALDKSVESLEEDYKRILSLCKFGKRDPSFDDEKHRNKKVKL</sequence>
<evidence type="ECO:0000256" key="3">
    <source>
        <dbReference type="ARBA" id="ARBA00010543"/>
    </source>
</evidence>
<dbReference type="InterPro" id="IPR000182">
    <property type="entry name" value="GNAT_dom"/>
</dbReference>
<evidence type="ECO:0000256" key="15">
    <source>
        <dbReference type="PIRSR" id="PIRSR038084-1"/>
    </source>
</evidence>
<dbReference type="PIRSF" id="PIRSF038084">
    <property type="entry name" value="HAT-B_cat"/>
    <property type="match status" value="1"/>
</dbReference>
<dbReference type="Pfam" id="PF10394">
    <property type="entry name" value="Hat1_N"/>
    <property type="match status" value="1"/>
</dbReference>
<dbReference type="Gene3D" id="1.10.10.390">
    <property type="match status" value="1"/>
</dbReference>
<dbReference type="InterPro" id="IPR037113">
    <property type="entry name" value="Hat1_N_sf"/>
</dbReference>
<keyword evidence="18" id="KW-0175">Coiled coil</keyword>
<evidence type="ECO:0000256" key="18">
    <source>
        <dbReference type="SAM" id="Coils"/>
    </source>
</evidence>
<name>A7TJS9_VANPO</name>
<dbReference type="OrthoDB" id="10253098at2759"/>
<dbReference type="InParanoid" id="A7TJS9"/>
<evidence type="ECO:0000256" key="4">
    <source>
        <dbReference type="ARBA" id="ARBA00013184"/>
    </source>
</evidence>
<evidence type="ECO:0000256" key="16">
    <source>
        <dbReference type="PIRSR" id="PIRSR038084-2"/>
    </source>
</evidence>
<evidence type="ECO:0000256" key="8">
    <source>
        <dbReference type="ARBA" id="ARBA00022763"/>
    </source>
</evidence>
<feature type="region of interest" description="Interaction with histone H4 N-terminus" evidence="16">
    <location>
        <begin position="42"/>
        <end position="44"/>
    </location>
</feature>
<comment type="catalytic activity">
    <reaction evidence="13 14">
        <text>L-lysyl-[protein] + acetyl-CoA = N(6)-acetyl-L-lysyl-[protein] + CoA + H(+)</text>
        <dbReference type="Rhea" id="RHEA:45948"/>
        <dbReference type="Rhea" id="RHEA-COMP:9752"/>
        <dbReference type="Rhea" id="RHEA-COMP:10731"/>
        <dbReference type="ChEBI" id="CHEBI:15378"/>
        <dbReference type="ChEBI" id="CHEBI:29969"/>
        <dbReference type="ChEBI" id="CHEBI:57287"/>
        <dbReference type="ChEBI" id="CHEBI:57288"/>
        <dbReference type="ChEBI" id="CHEBI:61930"/>
        <dbReference type="EC" id="2.3.1.48"/>
    </reaction>
</comment>
<feature type="coiled-coil region" evidence="18">
    <location>
        <begin position="332"/>
        <end position="360"/>
    </location>
</feature>
<feature type="domain" description="N-acetyltransferase" evidence="19">
    <location>
        <begin position="180"/>
        <end position="257"/>
    </location>
</feature>
<evidence type="ECO:0000256" key="12">
    <source>
        <dbReference type="ARBA" id="ARBA00023315"/>
    </source>
</evidence>
<evidence type="ECO:0000256" key="13">
    <source>
        <dbReference type="ARBA" id="ARBA00048017"/>
    </source>
</evidence>
<evidence type="ECO:0000256" key="14">
    <source>
        <dbReference type="PIRNR" id="PIRNR038084"/>
    </source>
</evidence>
<evidence type="ECO:0000256" key="1">
    <source>
        <dbReference type="ARBA" id="ARBA00004123"/>
    </source>
</evidence>
<evidence type="ECO:0000259" key="19">
    <source>
        <dbReference type="Pfam" id="PF00583"/>
    </source>
</evidence>
<dbReference type="EC" id="2.3.1.48" evidence="4 14"/>
<dbReference type="PANTHER" id="PTHR12046">
    <property type="entry name" value="HISTONE ACETYLTRANSFERASE TYPE B CATALYTIC SUBUNIT"/>
    <property type="match status" value="1"/>
</dbReference>
<dbReference type="GO" id="GO:0000781">
    <property type="term" value="C:chromosome, telomeric region"/>
    <property type="evidence" value="ECO:0007669"/>
    <property type="project" value="GOC"/>
</dbReference>
<feature type="region of interest" description="Interaction with histone H4 N-terminus" evidence="16">
    <location>
        <begin position="193"/>
        <end position="195"/>
    </location>
</feature>
<feature type="domain" description="Histone acetyl transferase HAT1 N-terminal" evidence="20">
    <location>
        <begin position="11"/>
        <end position="161"/>
    </location>
</feature>
<protein>
    <recommendedName>
        <fullName evidence="5 14">Histone acetyltransferase type B catalytic subunit</fullName>
        <ecNumber evidence="4 14">2.3.1.48</ecNumber>
    </recommendedName>
</protein>
<accession>A7TJS9</accession>
<evidence type="ECO:0000256" key="17">
    <source>
        <dbReference type="PIRSR" id="PIRSR038084-3"/>
    </source>
</evidence>
<dbReference type="GO" id="GO:0005737">
    <property type="term" value="C:cytoplasm"/>
    <property type="evidence" value="ECO:0007669"/>
    <property type="project" value="UniProtKB-SubCell"/>
</dbReference>
<dbReference type="OMA" id="WTCDAND"/>
<feature type="binding site" evidence="16">
    <location>
        <begin position="226"/>
        <end position="232"/>
    </location>
    <ligand>
        <name>acetyl-CoA</name>
        <dbReference type="ChEBI" id="CHEBI:57288"/>
    </ligand>
</feature>
<dbReference type="FunCoup" id="A7TJS9">
    <property type="interactions" value="1212"/>
</dbReference>
<evidence type="ECO:0000256" key="10">
    <source>
        <dbReference type="ARBA" id="ARBA00023204"/>
    </source>
</evidence>
<proteinExistence type="inferred from homology"/>
<dbReference type="GeneID" id="5545727"/>
<reference evidence="21 22" key="1">
    <citation type="journal article" date="2007" name="Proc. Natl. Acad. Sci. U.S.A.">
        <title>Independent sorting-out of thousands of duplicated gene pairs in two yeast species descended from a whole-genome duplication.</title>
        <authorList>
            <person name="Scannell D.R."/>
            <person name="Frank A.C."/>
            <person name="Conant G.C."/>
            <person name="Byrne K.P."/>
            <person name="Woolfit M."/>
            <person name="Wolfe K.H."/>
        </authorList>
    </citation>
    <scope>NUCLEOTIDE SEQUENCE [LARGE SCALE GENOMIC DNA]</scope>
    <source>
        <strain evidence="22">ATCC 22028 / DSM 70294 / BCRC 21397 / CBS 2163 / NBRC 10782 / NRRL Y-8283 / UCD 57-17</strain>
    </source>
</reference>
<dbReference type="AlphaFoldDB" id="A7TJS9"/>
<keyword evidence="9" id="KW-0156">Chromatin regulator</keyword>
<dbReference type="Gene3D" id="3.90.360.10">
    <property type="entry name" value="Histone acetyl transferase 1 (HAT1), N-terminal domain"/>
    <property type="match status" value="1"/>
</dbReference>
<dbReference type="GO" id="GO:0004402">
    <property type="term" value="F:histone acetyltransferase activity"/>
    <property type="evidence" value="ECO:0007669"/>
    <property type="project" value="UniProtKB-UniRule"/>
</dbReference>
<gene>
    <name evidence="21" type="ORF">Kpol_1058p45</name>
</gene>
<dbReference type="GO" id="GO:0006302">
    <property type="term" value="P:double-strand break repair"/>
    <property type="evidence" value="ECO:0007669"/>
    <property type="project" value="EnsemblFungi"/>
</dbReference>
<evidence type="ECO:0000256" key="9">
    <source>
        <dbReference type="ARBA" id="ARBA00022853"/>
    </source>
</evidence>
<feature type="site" description="Interaction with histone H4 N-terminus" evidence="17">
    <location>
        <position position="173"/>
    </location>
</feature>
<keyword evidence="6 14" id="KW-0963">Cytoplasm</keyword>
<evidence type="ECO:0000256" key="5">
    <source>
        <dbReference type="ARBA" id="ARBA00021268"/>
    </source>
</evidence>
<comment type="function">
    <text evidence="14">Catalytic component of the histone acetylase B (HAT-B) complex. Has intrinsic substrate specificity that modifies lysine in recognition sequence GXGKXG. Involved in DNA double-strand break repair.</text>
</comment>
<dbReference type="GO" id="GO:0003682">
    <property type="term" value="F:chromatin binding"/>
    <property type="evidence" value="ECO:0007669"/>
    <property type="project" value="EnsemblFungi"/>
</dbReference>
<dbReference type="STRING" id="436907.A7TJS9"/>
<keyword evidence="7 14" id="KW-0808">Transferase</keyword>
<dbReference type="GO" id="GO:0000123">
    <property type="term" value="C:histone acetyltransferase complex"/>
    <property type="evidence" value="ECO:0007669"/>
    <property type="project" value="EnsemblFungi"/>
</dbReference>
<feature type="active site" description="Proton donor/acceptor" evidence="15">
    <location>
        <position position="254"/>
    </location>
</feature>
<dbReference type="Pfam" id="PF21184">
    <property type="entry name" value="HAT1_C_fung"/>
    <property type="match status" value="1"/>
</dbReference>
<dbReference type="GO" id="GO:0042393">
    <property type="term" value="F:histone binding"/>
    <property type="evidence" value="ECO:0007669"/>
    <property type="project" value="InterPro"/>
</dbReference>
<keyword evidence="12 14" id="KW-0012">Acyltransferase</keyword>
<dbReference type="HOGENOM" id="CLU_036024_2_1_1"/>
<dbReference type="KEGG" id="vpo:Kpol_1058p45"/>
<dbReference type="Pfam" id="PF00583">
    <property type="entry name" value="Acetyltransf_1"/>
    <property type="match status" value="1"/>
</dbReference>
<evidence type="ECO:0000313" key="21">
    <source>
        <dbReference type="EMBL" id="EDO17508.1"/>
    </source>
</evidence>
<organism evidence="22">
    <name type="scientific">Vanderwaltozyma polyspora (strain ATCC 22028 / DSM 70294 / BCRC 21397 / CBS 2163 / NBRC 10782 / NRRL Y-8283 / UCD 57-17)</name>
    <name type="common">Kluyveromyces polysporus</name>
    <dbReference type="NCBI Taxonomy" id="436907"/>
    <lineage>
        <taxon>Eukaryota</taxon>
        <taxon>Fungi</taxon>
        <taxon>Dikarya</taxon>
        <taxon>Ascomycota</taxon>
        <taxon>Saccharomycotina</taxon>
        <taxon>Saccharomycetes</taxon>
        <taxon>Saccharomycetales</taxon>
        <taxon>Saccharomycetaceae</taxon>
        <taxon>Vanderwaltozyma</taxon>
    </lineage>
</organism>
<feature type="binding site" evidence="16">
    <location>
        <position position="257"/>
    </location>
    <ligand>
        <name>acetyl-CoA</name>
        <dbReference type="ChEBI" id="CHEBI:57288"/>
    </ligand>
</feature>
<dbReference type="eggNOG" id="KOG2696">
    <property type="taxonomic scope" value="Eukaryota"/>
</dbReference>
<evidence type="ECO:0000313" key="22">
    <source>
        <dbReference type="Proteomes" id="UP000000267"/>
    </source>
</evidence>
<dbReference type="InterPro" id="IPR016181">
    <property type="entry name" value="Acyl_CoA_acyltransferase"/>
</dbReference>
<evidence type="ECO:0000256" key="6">
    <source>
        <dbReference type="ARBA" id="ARBA00022490"/>
    </source>
</evidence>
<comment type="subcellular location">
    <subcellularLocation>
        <location evidence="2 14">Cytoplasm</location>
    </subcellularLocation>
    <subcellularLocation>
        <location evidence="1 14">Nucleus</location>
    </subcellularLocation>
</comment>
<evidence type="ECO:0000256" key="2">
    <source>
        <dbReference type="ARBA" id="ARBA00004496"/>
    </source>
</evidence>
<dbReference type="PhylomeDB" id="A7TJS9"/>
<dbReference type="EMBL" id="DS480403">
    <property type="protein sequence ID" value="EDO17508.1"/>
    <property type="molecule type" value="Genomic_DNA"/>
</dbReference>
<keyword evidence="8" id="KW-0227">DNA damage</keyword>
<dbReference type="FunFam" id="3.40.630.30:FF:000114">
    <property type="entry name" value="Histone acetyltransferase type B catalytic subunit"/>
    <property type="match status" value="1"/>
</dbReference>
<keyword evidence="10" id="KW-0234">DNA repair</keyword>
<feature type="binding site" evidence="16">
    <location>
        <position position="266"/>
    </location>
    <ligand>
        <name>acetyl-CoA</name>
        <dbReference type="ChEBI" id="CHEBI:57288"/>
    </ligand>
</feature>
<dbReference type="InterPro" id="IPR017380">
    <property type="entry name" value="Hist_AcTrfase_B-typ_cat-su"/>
</dbReference>
<dbReference type="RefSeq" id="XP_001645366.1">
    <property type="nucleotide sequence ID" value="XM_001645316.1"/>
</dbReference>